<keyword evidence="1" id="KW-1133">Transmembrane helix</keyword>
<proteinExistence type="predicted"/>
<evidence type="ECO:0000313" key="2">
    <source>
        <dbReference type="EMBL" id="THF65794.1"/>
    </source>
</evidence>
<evidence type="ECO:0000256" key="1">
    <source>
        <dbReference type="SAM" id="Phobius"/>
    </source>
</evidence>
<dbReference type="EMBL" id="SSOC01000003">
    <property type="protein sequence ID" value="THF65794.1"/>
    <property type="molecule type" value="Genomic_DNA"/>
</dbReference>
<dbReference type="PIRSF" id="PIRSF029033">
    <property type="entry name" value="UCP029033"/>
    <property type="match status" value="1"/>
</dbReference>
<name>A0A4S4B4E1_9RHOO</name>
<dbReference type="AlphaFoldDB" id="A0A4S4B4E1"/>
<feature type="transmembrane region" description="Helical" evidence="1">
    <location>
        <begin position="6"/>
        <end position="25"/>
    </location>
</feature>
<dbReference type="PANTHER" id="PTHR34387">
    <property type="entry name" value="SLR1258 PROTEIN"/>
    <property type="match status" value="1"/>
</dbReference>
<accession>A0A4S4B4E1</accession>
<dbReference type="Gene3D" id="3.30.110.170">
    <property type="entry name" value="Protein of unknown function (DUF541), domain 1"/>
    <property type="match status" value="1"/>
</dbReference>
<dbReference type="Proteomes" id="UP000308430">
    <property type="component" value="Unassembled WGS sequence"/>
</dbReference>
<keyword evidence="1" id="KW-0812">Transmembrane</keyword>
<dbReference type="InterPro" id="IPR007497">
    <property type="entry name" value="SIMPL/DUF541"/>
</dbReference>
<dbReference type="GO" id="GO:0006974">
    <property type="term" value="P:DNA damage response"/>
    <property type="evidence" value="ECO:0007669"/>
    <property type="project" value="TreeGrafter"/>
</dbReference>
<sequence>MSDFRIGVFPALLISGGIALGGWWVGQGIERFRMADRSITVKGLAEQDVKSDFATWTVSFRRGGNEFGAVQQSLSEDRARVVAFLREQGFNDEEIEIRPLQVQDLYAREWGSDNVPLRFNGQGQVMVKSARVDAVAQAATKVDPLIQAGIQLSTDDGFGGPRYQLRGFNEIKSVLLEQATRNAREQANKFAADAGATLGALKNANQGVIRVLDDDGGEMESGRTLNKRLRVVSTFEFNLAP</sequence>
<evidence type="ECO:0000313" key="3">
    <source>
        <dbReference type="Proteomes" id="UP000308430"/>
    </source>
</evidence>
<dbReference type="PANTHER" id="PTHR34387:SF2">
    <property type="entry name" value="SLR1258 PROTEIN"/>
    <property type="match status" value="1"/>
</dbReference>
<dbReference type="Pfam" id="PF04402">
    <property type="entry name" value="SIMPL"/>
    <property type="match status" value="1"/>
</dbReference>
<dbReference type="InterPro" id="IPR016907">
    <property type="entry name" value="UCP029033"/>
</dbReference>
<dbReference type="InterPro" id="IPR052022">
    <property type="entry name" value="26kDa_periplasmic_antigen"/>
</dbReference>
<keyword evidence="3" id="KW-1185">Reference proteome</keyword>
<protein>
    <submittedName>
        <fullName evidence="2">SIMPL domain-containing protein</fullName>
    </submittedName>
</protein>
<gene>
    <name evidence="2" type="ORF">E6C76_09620</name>
</gene>
<dbReference type="Gene3D" id="3.30.70.2970">
    <property type="entry name" value="Protein of unknown function (DUF541), domain 2"/>
    <property type="match status" value="1"/>
</dbReference>
<keyword evidence="1" id="KW-0472">Membrane</keyword>
<dbReference type="RefSeq" id="WP_136347999.1">
    <property type="nucleotide sequence ID" value="NZ_SSOC01000003.1"/>
</dbReference>
<comment type="caution">
    <text evidence="2">The sequence shown here is derived from an EMBL/GenBank/DDBJ whole genome shotgun (WGS) entry which is preliminary data.</text>
</comment>
<dbReference type="OrthoDB" id="9806540at2"/>
<reference evidence="2 3" key="1">
    <citation type="submission" date="2019-04" db="EMBL/GenBank/DDBJ databases">
        <title>Azoarcus nasutitermitis sp. nov. isolated from termite nest.</title>
        <authorList>
            <person name="Lin S.-Y."/>
            <person name="Hameed A."/>
            <person name="Hsu Y.-H."/>
            <person name="Young C.-C."/>
        </authorList>
    </citation>
    <scope>NUCLEOTIDE SEQUENCE [LARGE SCALE GENOMIC DNA]</scope>
    <source>
        <strain evidence="2 3">CC-YHH838</strain>
    </source>
</reference>
<organism evidence="2 3">
    <name type="scientific">Pseudothauera nasutitermitis</name>
    <dbReference type="NCBI Taxonomy" id="2565930"/>
    <lineage>
        <taxon>Bacteria</taxon>
        <taxon>Pseudomonadati</taxon>
        <taxon>Pseudomonadota</taxon>
        <taxon>Betaproteobacteria</taxon>
        <taxon>Rhodocyclales</taxon>
        <taxon>Zoogloeaceae</taxon>
        <taxon>Pseudothauera</taxon>
    </lineage>
</organism>